<dbReference type="PRINTS" id="PR00737">
    <property type="entry name" value="GLHYDRLASE16"/>
</dbReference>
<evidence type="ECO:0000259" key="9">
    <source>
        <dbReference type="PROSITE" id="PS51762"/>
    </source>
</evidence>
<dbReference type="GO" id="GO:0005975">
    <property type="term" value="P:carbohydrate metabolic process"/>
    <property type="evidence" value="ECO:0007669"/>
    <property type="project" value="InterPro"/>
</dbReference>
<dbReference type="InterPro" id="IPR002654">
    <property type="entry name" value="Glyco_trans_25"/>
</dbReference>
<keyword evidence="4" id="KW-0326">Glycosidase</keyword>
<comment type="similarity">
    <text evidence="1">Belongs to the glycosyl hydrolase 16 family.</text>
</comment>
<dbReference type="Proteomes" id="UP000036325">
    <property type="component" value="Unassembled WGS sequence"/>
</dbReference>
<evidence type="ECO:0000256" key="3">
    <source>
        <dbReference type="ARBA" id="ARBA00022801"/>
    </source>
</evidence>
<dbReference type="PROSITE" id="PS51762">
    <property type="entry name" value="GH16_2"/>
    <property type="match status" value="1"/>
</dbReference>
<reference evidence="10 11" key="1">
    <citation type="submission" date="2015-02" db="EMBL/GenBank/DDBJ databases">
        <title>Pseudomonas helleri sp. nov. and Pseudomonas weihenstephanensis sp. nov., isolated from raw cows milk.</title>
        <authorList>
            <person name="von Neubeck M."/>
            <person name="Huptas C."/>
            <person name="Wenning M."/>
            <person name="Scherer S."/>
        </authorList>
    </citation>
    <scope>NUCLEOTIDE SEQUENCE [LARGE SCALE GENOMIC DNA]</scope>
    <source>
        <strain evidence="10 11">DSM 29166</strain>
    </source>
</reference>
<proteinExistence type="inferred from homology"/>
<evidence type="ECO:0000256" key="6">
    <source>
        <dbReference type="ARBA" id="ARBA00029771"/>
    </source>
</evidence>
<dbReference type="SUPFAM" id="SSF49899">
    <property type="entry name" value="Concanavalin A-like lectins/glucanases"/>
    <property type="match status" value="1"/>
</dbReference>
<name>A0A0J6ING5_9PSED</name>
<dbReference type="STRING" id="1608994.TU86_12695"/>
<gene>
    <name evidence="10" type="ORF">TU86_12695</name>
</gene>
<evidence type="ECO:0000313" key="11">
    <source>
        <dbReference type="Proteomes" id="UP000036325"/>
    </source>
</evidence>
<feature type="active site" description="Nucleophile" evidence="8">
    <location>
        <position position="595"/>
    </location>
</feature>
<dbReference type="CDD" id="cd06532">
    <property type="entry name" value="Glyco_transf_25"/>
    <property type="match status" value="1"/>
</dbReference>
<evidence type="ECO:0000256" key="5">
    <source>
        <dbReference type="ARBA" id="ARBA00029722"/>
    </source>
</evidence>
<dbReference type="InterPro" id="IPR044791">
    <property type="entry name" value="Beta-glucanase/XTH"/>
</dbReference>
<feature type="domain" description="GH16" evidence="9">
    <location>
        <begin position="477"/>
        <end position="721"/>
    </location>
</feature>
<dbReference type="InterPro" id="IPR000757">
    <property type="entry name" value="Beta-glucanase-like"/>
</dbReference>
<dbReference type="OrthoDB" id="9809583at2"/>
<comment type="caution">
    <text evidence="10">The sequence shown here is derived from an EMBL/GenBank/DDBJ whole genome shotgun (WGS) entry which is preliminary data.</text>
</comment>
<dbReference type="Pfam" id="PF01755">
    <property type="entry name" value="Glyco_transf_25"/>
    <property type="match status" value="1"/>
</dbReference>
<accession>A0A0J6ING5</accession>
<keyword evidence="3" id="KW-0378">Hydrolase</keyword>
<evidence type="ECO:0000256" key="8">
    <source>
        <dbReference type="PIRSR" id="PIRSR608264-1"/>
    </source>
</evidence>
<dbReference type="InterPro" id="IPR008263">
    <property type="entry name" value="GH16_AS"/>
</dbReference>
<dbReference type="InterPro" id="IPR008264">
    <property type="entry name" value="Beta_glucanase"/>
</dbReference>
<evidence type="ECO:0000256" key="1">
    <source>
        <dbReference type="ARBA" id="ARBA00006865"/>
    </source>
</evidence>
<sequence>MNLVKPLRALTSFFYAAYLRSRFLMPRQRSHTFTSSHFVDRGRIGQVYVINLDRESVRWTDVTRELNHVIDASGVEIAKQTTRCSAVDARIYSEVTPSDAKVYPFYTLGDQLFVEPQPNALPDEFELDRPIRMSPAEIAVAQSHIDTWKRIAEGPHSYALVLEDDILIERGFSGLLDTAWHEMEAADQGDPKFDMLYLSYKEVKHGARKHFISDSVFRPERGLWYFSGYVLSRKGARKLLELLPCRGPIDLWINHQFSSLDVRAIRRSIISQRRDLNSTNSYSILPSLTKIGVIDCEGAALFKDRPRKYPVFAFCSVGSGASSLGMALSMLGYRCCSDLDQLPSGELESLLSGAENRVFNAYVNVGGLIEHIATLRAIYPKAKFIVTTNAFTQINTDIRAVQKSLKGSDIVILNTGEERKWRVICEHLMCAPPICPYPEIKDLGQQELLHHNSEPKPFKKGKNLQRDSSPWVVDPRFDWAGILSRSVLPPEQNPDLHVRFNDSLENIDIERWMLRDDTFSGNLGLFRPANINLQTGIGISLTVKEESLGVRSFSAAAISSCQRFLFGRFEVAMQATRVPGLVTGFFLHRDSPRQEIDIEIVGNRSDHLLVNVFYNPGGDGAKFDYGYRGAPSSIALGFDAADAIHRYAIEWDSTEIRWFVDDRLVHRRGNWDPTPIPHLPMTLHVNTWPTRSRELAGRITRKALPSFAVVRSISVEATVNDS</sequence>
<organism evidence="10 11">
    <name type="scientific">Pseudomonas weihenstephanensis</name>
    <dbReference type="NCBI Taxonomy" id="1608994"/>
    <lineage>
        <taxon>Bacteria</taxon>
        <taxon>Pseudomonadati</taxon>
        <taxon>Pseudomonadota</taxon>
        <taxon>Gammaproteobacteria</taxon>
        <taxon>Pseudomonadales</taxon>
        <taxon>Pseudomonadaceae</taxon>
        <taxon>Pseudomonas</taxon>
    </lineage>
</organism>
<protein>
    <recommendedName>
        <fullName evidence="2">Beta-glucanase</fullName>
    </recommendedName>
    <alternativeName>
        <fullName evidence="7">1,3-1,4-beta-D-glucan 4-glucanohydrolase</fullName>
    </alternativeName>
    <alternativeName>
        <fullName evidence="6">Endo-beta-1,3-1,4 glucanase</fullName>
    </alternativeName>
    <alternativeName>
        <fullName evidence="5">Lichenase</fullName>
    </alternativeName>
</protein>
<dbReference type="GO" id="GO:0004553">
    <property type="term" value="F:hydrolase activity, hydrolyzing O-glycosyl compounds"/>
    <property type="evidence" value="ECO:0007669"/>
    <property type="project" value="InterPro"/>
</dbReference>
<dbReference type="PROSITE" id="PS01034">
    <property type="entry name" value="GH16_1"/>
    <property type="match status" value="1"/>
</dbReference>
<dbReference type="Gene3D" id="2.60.120.200">
    <property type="match status" value="1"/>
</dbReference>
<evidence type="ECO:0000256" key="2">
    <source>
        <dbReference type="ARBA" id="ARBA00014569"/>
    </source>
</evidence>
<feature type="active site" description="Proton donor" evidence="8">
    <location>
        <position position="599"/>
    </location>
</feature>
<evidence type="ECO:0000256" key="4">
    <source>
        <dbReference type="ARBA" id="ARBA00023295"/>
    </source>
</evidence>
<dbReference type="AlphaFoldDB" id="A0A0J6ING5"/>
<evidence type="ECO:0000256" key="7">
    <source>
        <dbReference type="ARBA" id="ARBA00031665"/>
    </source>
</evidence>
<dbReference type="InterPro" id="IPR013320">
    <property type="entry name" value="ConA-like_dom_sf"/>
</dbReference>
<dbReference type="Pfam" id="PF00722">
    <property type="entry name" value="Glyco_hydro_16"/>
    <property type="match status" value="1"/>
</dbReference>
<dbReference type="PANTHER" id="PTHR31062">
    <property type="entry name" value="XYLOGLUCAN ENDOTRANSGLUCOSYLASE/HYDROLASE PROTEIN 8-RELATED"/>
    <property type="match status" value="1"/>
</dbReference>
<dbReference type="PATRIC" id="fig|1608994.3.peg.3187"/>
<evidence type="ECO:0000313" key="10">
    <source>
        <dbReference type="EMBL" id="KMN13753.1"/>
    </source>
</evidence>
<dbReference type="EMBL" id="JYLF01000004">
    <property type="protein sequence ID" value="KMN13753.1"/>
    <property type="molecule type" value="Genomic_DNA"/>
</dbReference>
<dbReference type="RefSeq" id="WP_048364654.1">
    <property type="nucleotide sequence ID" value="NZ_JYLF01000004.1"/>
</dbReference>